<feature type="transmembrane region" description="Helical" evidence="1">
    <location>
        <begin position="248"/>
        <end position="268"/>
    </location>
</feature>
<evidence type="ECO:0000313" key="3">
    <source>
        <dbReference type="Proteomes" id="UP000535406"/>
    </source>
</evidence>
<gene>
    <name evidence="2" type="ORF">HNQ66_001720</name>
</gene>
<feature type="transmembrane region" description="Helical" evidence="1">
    <location>
        <begin position="111"/>
        <end position="135"/>
    </location>
</feature>
<keyword evidence="3" id="KW-1185">Reference proteome</keyword>
<dbReference type="EMBL" id="JACHIK010000004">
    <property type="protein sequence ID" value="MBB5042324.1"/>
    <property type="molecule type" value="Genomic_DNA"/>
</dbReference>
<dbReference type="PANTHER" id="PTHR43044:SF1">
    <property type="entry name" value="QUINOL:CYTOCHROME C OXIDOREDUCTASE QUINONE-BINDING SUBUNIT 2"/>
    <property type="match status" value="1"/>
</dbReference>
<sequence>MRAGLAFPRPMSATVALAAALLLGLADLRAALAGWLAALCLAIGVPFGCFLFVAVMRLVPGKWRTAMGREAESGLSLLPFALPAALPILAGAAWLYPWAGANDLDGFKAVYLTPLFFGLRGVAVLALFIVLGLALRTASKGAAVIALVAFVLLDGVLAVDWLMSLDTDFHSSGFGLYVLALQVLTAFSFIVLVTEPDPPAENVRLLGALFLSVQLLWPYFAFMQYFIVWSDNLPKLAQWYLARGAGPWAVAAEVFTGLRLVALLALLFPPVRGDIGLLRLIAAASLLANALEYLWLVLPSLPEGGGIAFAAFALSLLGLIRGGMR</sequence>
<dbReference type="AlphaFoldDB" id="A0A7W7YTY7"/>
<evidence type="ECO:0000313" key="2">
    <source>
        <dbReference type="EMBL" id="MBB5042324.1"/>
    </source>
</evidence>
<feature type="transmembrane region" description="Helical" evidence="1">
    <location>
        <begin position="77"/>
        <end position="99"/>
    </location>
</feature>
<feature type="transmembrane region" description="Helical" evidence="1">
    <location>
        <begin position="174"/>
        <end position="193"/>
    </location>
</feature>
<organism evidence="2 3">
    <name type="scientific">Shinella fusca</name>
    <dbReference type="NCBI Taxonomy" id="544480"/>
    <lineage>
        <taxon>Bacteria</taxon>
        <taxon>Pseudomonadati</taxon>
        <taxon>Pseudomonadota</taxon>
        <taxon>Alphaproteobacteria</taxon>
        <taxon>Hyphomicrobiales</taxon>
        <taxon>Rhizobiaceae</taxon>
        <taxon>Shinella</taxon>
    </lineage>
</organism>
<feature type="transmembrane region" description="Helical" evidence="1">
    <location>
        <begin position="304"/>
        <end position="324"/>
    </location>
</feature>
<feature type="transmembrane region" description="Helical" evidence="1">
    <location>
        <begin position="280"/>
        <end position="298"/>
    </location>
</feature>
<accession>A0A7W7YTY7</accession>
<feature type="transmembrane region" description="Helical" evidence="1">
    <location>
        <begin position="142"/>
        <end position="162"/>
    </location>
</feature>
<comment type="caution">
    <text evidence="2">The sequence shown here is derived from an EMBL/GenBank/DDBJ whole genome shotgun (WGS) entry which is preliminary data.</text>
</comment>
<feature type="transmembrane region" description="Helical" evidence="1">
    <location>
        <begin position="205"/>
        <end position="228"/>
    </location>
</feature>
<name>A0A7W7YTY7_9HYPH</name>
<keyword evidence="1" id="KW-0812">Transmembrane</keyword>
<reference evidence="2 3" key="1">
    <citation type="submission" date="2020-08" db="EMBL/GenBank/DDBJ databases">
        <title>Genomic Encyclopedia of Type Strains, Phase IV (KMG-IV): sequencing the most valuable type-strain genomes for metagenomic binning, comparative biology and taxonomic classification.</title>
        <authorList>
            <person name="Goeker M."/>
        </authorList>
    </citation>
    <scope>NUCLEOTIDE SEQUENCE [LARGE SCALE GENOMIC DNA]</scope>
    <source>
        <strain evidence="2 3">DSM 21319</strain>
    </source>
</reference>
<keyword evidence="1" id="KW-0472">Membrane</keyword>
<dbReference type="PANTHER" id="PTHR43044">
    <property type="match status" value="1"/>
</dbReference>
<proteinExistence type="predicted"/>
<feature type="transmembrane region" description="Helical" evidence="1">
    <location>
        <begin position="36"/>
        <end position="56"/>
    </location>
</feature>
<protein>
    <submittedName>
        <fullName evidence="2">Uncharacterized protein</fullName>
    </submittedName>
</protein>
<keyword evidence="1" id="KW-1133">Transmembrane helix</keyword>
<dbReference type="RefSeq" id="WP_184143040.1">
    <property type="nucleotide sequence ID" value="NZ_JACHIK010000004.1"/>
</dbReference>
<evidence type="ECO:0000256" key="1">
    <source>
        <dbReference type="SAM" id="Phobius"/>
    </source>
</evidence>
<dbReference type="Proteomes" id="UP000535406">
    <property type="component" value="Unassembled WGS sequence"/>
</dbReference>